<dbReference type="InterPro" id="IPR029045">
    <property type="entry name" value="ClpP/crotonase-like_dom_sf"/>
</dbReference>
<dbReference type="Gene3D" id="1.10.12.10">
    <property type="entry name" value="Lyase 2-enoyl-coa Hydratase, Chain A, domain 2"/>
    <property type="match status" value="1"/>
</dbReference>
<dbReference type="Gene3D" id="3.90.226.10">
    <property type="entry name" value="2-enoyl-CoA Hydratase, Chain A, domain 1"/>
    <property type="match status" value="1"/>
</dbReference>
<sequence>MGLAGGAPDVFSAPTDARAEARMSEPCLLVERRGAVAALTLNRPDRINAFTPELLTAIADALDAAEADPTVRAVLVTGAGRGFCSGQDIGQIATLPPEERDVSRILERFYEPVVRRMRASALPIVAAVNGVAAGAGANFALLADIVVAARSAQFVEAFVRIGLVPDVAGTWTLPRLVGEARARAMCLLGEPVGAEQAEAWGLIWKAVDDDRLAEEAFGVAERLAAQPAHALALVKQAFAASAGNDLDAQLHVERRLQTEAAASEDHAEGVRAFIGKRPPVWAPRRPQ</sequence>
<dbReference type="AlphaFoldDB" id="A0A9W6JQ94"/>
<dbReference type="InterPro" id="IPR018376">
    <property type="entry name" value="Enoyl-CoA_hyd/isom_CS"/>
</dbReference>
<dbReference type="GO" id="GO:0016853">
    <property type="term" value="F:isomerase activity"/>
    <property type="evidence" value="ECO:0007669"/>
    <property type="project" value="UniProtKB-KW"/>
</dbReference>
<dbReference type="PANTHER" id="PTHR43459:SF1">
    <property type="entry name" value="EG:BACN32G11.4 PROTEIN"/>
    <property type="match status" value="1"/>
</dbReference>
<evidence type="ECO:0000256" key="1">
    <source>
        <dbReference type="ARBA" id="ARBA00005254"/>
    </source>
</evidence>
<dbReference type="PANTHER" id="PTHR43459">
    <property type="entry name" value="ENOYL-COA HYDRATASE"/>
    <property type="match status" value="1"/>
</dbReference>
<dbReference type="Pfam" id="PF00378">
    <property type="entry name" value="ECH_1"/>
    <property type="match status" value="1"/>
</dbReference>
<evidence type="ECO:0000256" key="2">
    <source>
        <dbReference type="RuleBase" id="RU003707"/>
    </source>
</evidence>
<comment type="caution">
    <text evidence="3">The sequence shown here is derived from an EMBL/GenBank/DDBJ whole genome shotgun (WGS) entry which is preliminary data.</text>
</comment>
<dbReference type="SUPFAM" id="SSF52096">
    <property type="entry name" value="ClpP/crotonase"/>
    <property type="match status" value="1"/>
</dbReference>
<dbReference type="InterPro" id="IPR001753">
    <property type="entry name" value="Enoyl-CoA_hydra/iso"/>
</dbReference>
<evidence type="ECO:0000313" key="4">
    <source>
        <dbReference type="Proteomes" id="UP001143309"/>
    </source>
</evidence>
<organism evidence="3 4">
    <name type="scientific">Methylopila turkensis</name>
    <dbReference type="NCBI Taxonomy" id="1437816"/>
    <lineage>
        <taxon>Bacteria</taxon>
        <taxon>Pseudomonadati</taxon>
        <taxon>Pseudomonadota</taxon>
        <taxon>Alphaproteobacteria</taxon>
        <taxon>Hyphomicrobiales</taxon>
        <taxon>Methylopilaceae</taxon>
        <taxon>Methylopila</taxon>
    </lineage>
</organism>
<dbReference type="Proteomes" id="UP001143309">
    <property type="component" value="Unassembled WGS sequence"/>
</dbReference>
<keyword evidence="3" id="KW-0413">Isomerase</keyword>
<reference evidence="3" key="1">
    <citation type="journal article" date="2014" name="Int. J. Syst. Evol. Microbiol.">
        <title>Complete genome sequence of Corynebacterium casei LMG S-19264T (=DSM 44701T), isolated from a smear-ripened cheese.</title>
        <authorList>
            <consortium name="US DOE Joint Genome Institute (JGI-PGF)"/>
            <person name="Walter F."/>
            <person name="Albersmeier A."/>
            <person name="Kalinowski J."/>
            <person name="Ruckert C."/>
        </authorList>
    </citation>
    <scope>NUCLEOTIDE SEQUENCE</scope>
    <source>
        <strain evidence="3">VKM B-2748</strain>
    </source>
</reference>
<gene>
    <name evidence="3" type="primary">paaG_2</name>
    <name evidence="3" type="ORF">GCM10008174_30280</name>
</gene>
<comment type="similarity">
    <text evidence="1 2">Belongs to the enoyl-CoA hydratase/isomerase family.</text>
</comment>
<protein>
    <submittedName>
        <fullName evidence="3">2-(1,2-epoxy-1,2-dihydrophenyl)acetyl-CoA isomerase</fullName>
    </submittedName>
</protein>
<accession>A0A9W6JQ94</accession>
<name>A0A9W6JQ94_9HYPH</name>
<proteinExistence type="inferred from homology"/>
<evidence type="ECO:0000313" key="3">
    <source>
        <dbReference type="EMBL" id="GLK81287.1"/>
    </source>
</evidence>
<keyword evidence="4" id="KW-1185">Reference proteome</keyword>
<dbReference type="InterPro" id="IPR014748">
    <property type="entry name" value="Enoyl-CoA_hydra_C"/>
</dbReference>
<dbReference type="CDD" id="cd06558">
    <property type="entry name" value="crotonase-like"/>
    <property type="match status" value="1"/>
</dbReference>
<dbReference type="EMBL" id="BSFL01000003">
    <property type="protein sequence ID" value="GLK81287.1"/>
    <property type="molecule type" value="Genomic_DNA"/>
</dbReference>
<reference evidence="3" key="2">
    <citation type="submission" date="2023-01" db="EMBL/GenBank/DDBJ databases">
        <authorList>
            <person name="Sun Q."/>
            <person name="Evtushenko L."/>
        </authorList>
    </citation>
    <scope>NUCLEOTIDE SEQUENCE</scope>
    <source>
        <strain evidence="3">VKM B-2748</strain>
    </source>
</reference>
<dbReference type="PROSITE" id="PS00166">
    <property type="entry name" value="ENOYL_COA_HYDRATASE"/>
    <property type="match status" value="1"/>
</dbReference>